<dbReference type="RefSeq" id="XP_004991175.1">
    <property type="nucleotide sequence ID" value="XM_004991118.1"/>
</dbReference>
<accession>F2UI54</accession>
<dbReference type="KEGG" id="sre:PTSG_08153"/>
<keyword evidence="2" id="KW-1185">Reference proteome</keyword>
<evidence type="ECO:0000313" key="2">
    <source>
        <dbReference type="Proteomes" id="UP000007799"/>
    </source>
</evidence>
<sequence>MGGKASKDKTLTFGSFKVTARELHAAGVIHQQQGELQLVDSKDLFFRISSYERGVFHIRGKFLGSYLEEFAFKHQYFIELIHGSQVDEAWKKLAERYKYDREHTRIPFGRSIWFDLTKLLPYLYTKFAGQDLVDDGERFMQESHMRRLNSMSQAVRKAEQEQLVWHEQDMQKAVMELEELERGLRITTVERG</sequence>
<organism evidence="2">
    <name type="scientific">Salpingoeca rosetta (strain ATCC 50818 / BSB-021)</name>
    <dbReference type="NCBI Taxonomy" id="946362"/>
    <lineage>
        <taxon>Eukaryota</taxon>
        <taxon>Choanoflagellata</taxon>
        <taxon>Craspedida</taxon>
        <taxon>Salpingoecidae</taxon>
        <taxon>Salpingoeca</taxon>
    </lineage>
</organism>
<dbReference type="InParanoid" id="F2UI54"/>
<name>F2UI54_SALR5</name>
<dbReference type="GeneID" id="16071737"/>
<proteinExistence type="predicted"/>
<gene>
    <name evidence="1" type="ORF">PTSG_08153</name>
</gene>
<reference evidence="1" key="1">
    <citation type="submission" date="2009-08" db="EMBL/GenBank/DDBJ databases">
        <title>Annotation of Salpingoeca rosetta.</title>
        <authorList>
            <consortium name="The Broad Institute Genome Sequencing Platform"/>
            <person name="Russ C."/>
            <person name="Cuomo C."/>
            <person name="Burger G."/>
            <person name="Gray M.W."/>
            <person name="Holland P.W.H."/>
            <person name="King N."/>
            <person name="Lang F.B.F."/>
            <person name="Roger A.J."/>
            <person name="Ruiz-Trillo I."/>
            <person name="Young S.K."/>
            <person name="Zeng Q."/>
            <person name="Gargeya S."/>
            <person name="Alvarado L."/>
            <person name="Berlin A."/>
            <person name="Chapman S.B."/>
            <person name="Chen Z."/>
            <person name="Freedman E."/>
            <person name="Gellesch M."/>
            <person name="Goldberg J."/>
            <person name="Griggs A."/>
            <person name="Gujja S."/>
            <person name="Heilman E."/>
            <person name="Heiman D."/>
            <person name="Howarth C."/>
            <person name="Mehta T."/>
            <person name="Neiman D."/>
            <person name="Pearson M."/>
            <person name="Roberts A."/>
            <person name="Saif S."/>
            <person name="Shea T."/>
            <person name="Shenoy N."/>
            <person name="Sisk P."/>
            <person name="Stolte C."/>
            <person name="Sykes S."/>
            <person name="White J."/>
            <person name="Yandava C."/>
            <person name="Haas B."/>
            <person name="Nusbaum C."/>
            <person name="Birren B."/>
        </authorList>
    </citation>
    <scope>NUCLEOTIDE SEQUENCE [LARGE SCALE GENOMIC DNA]</scope>
    <source>
        <strain evidence="1">ATCC 50818</strain>
    </source>
</reference>
<dbReference type="EMBL" id="GL832975">
    <property type="protein sequence ID" value="EGD76803.1"/>
    <property type="molecule type" value="Genomic_DNA"/>
</dbReference>
<dbReference type="SUPFAM" id="SSF143885">
    <property type="entry name" value="RGC domain-like"/>
    <property type="match status" value="1"/>
</dbReference>
<dbReference type="Proteomes" id="UP000007799">
    <property type="component" value="Unassembled WGS sequence"/>
</dbReference>
<dbReference type="AlphaFoldDB" id="F2UI54"/>
<evidence type="ECO:0000313" key="1">
    <source>
        <dbReference type="EMBL" id="EGD76803.1"/>
    </source>
</evidence>
<protein>
    <submittedName>
        <fullName evidence="1">Uncharacterized protein</fullName>
    </submittedName>
</protein>